<dbReference type="EMBL" id="ATLV01001920">
    <property type="status" value="NOT_ANNOTATED_CDS"/>
    <property type="molecule type" value="Genomic_DNA"/>
</dbReference>
<accession>A0A084VA64</accession>
<dbReference type="AlphaFoldDB" id="A0A084VA64"/>
<name>A0A084VA64_ANOSI</name>
<protein>
    <submittedName>
        <fullName evidence="1 2">Excinuclease ABC subunit A</fullName>
    </submittedName>
</protein>
<evidence type="ECO:0000313" key="3">
    <source>
        <dbReference type="Proteomes" id="UP000030765"/>
    </source>
</evidence>
<evidence type="ECO:0000313" key="1">
    <source>
        <dbReference type="EMBL" id="KFB34858.1"/>
    </source>
</evidence>
<dbReference type="Proteomes" id="UP000030765">
    <property type="component" value="Unassembled WGS sequence"/>
</dbReference>
<reference evidence="1 3" key="1">
    <citation type="journal article" date="2014" name="BMC Genomics">
        <title>Genome sequence of Anopheles sinensis provides insight into genetics basis of mosquito competence for malaria parasites.</title>
        <authorList>
            <person name="Zhou D."/>
            <person name="Zhang D."/>
            <person name="Ding G."/>
            <person name="Shi L."/>
            <person name="Hou Q."/>
            <person name="Ye Y."/>
            <person name="Xu Y."/>
            <person name="Zhou H."/>
            <person name="Xiong C."/>
            <person name="Li S."/>
            <person name="Yu J."/>
            <person name="Hong S."/>
            <person name="Yu X."/>
            <person name="Zou P."/>
            <person name="Chen C."/>
            <person name="Chang X."/>
            <person name="Wang W."/>
            <person name="Lv Y."/>
            <person name="Sun Y."/>
            <person name="Ma L."/>
            <person name="Shen B."/>
            <person name="Zhu C."/>
        </authorList>
    </citation>
    <scope>NUCLEOTIDE SEQUENCE [LARGE SCALE GENOMIC DNA]</scope>
</reference>
<dbReference type="VEuPathDB" id="VectorBase:ASIC000406"/>
<dbReference type="EnsemblMetazoa" id="ASIC000406-RA">
    <property type="protein sequence ID" value="ASIC000406-PA"/>
    <property type="gene ID" value="ASIC000406"/>
</dbReference>
<sequence length="74" mass="8339">MFSVQHVCAHHRRCFPIPCSSMLAAEVRRRKRTKSYYLRDAPGTGTASEFLSDHRPAGLIEHPIDTCTAQEKPA</sequence>
<keyword evidence="3" id="KW-1185">Reference proteome</keyword>
<organism evidence="1">
    <name type="scientific">Anopheles sinensis</name>
    <name type="common">Mosquito</name>
    <dbReference type="NCBI Taxonomy" id="74873"/>
    <lineage>
        <taxon>Eukaryota</taxon>
        <taxon>Metazoa</taxon>
        <taxon>Ecdysozoa</taxon>
        <taxon>Arthropoda</taxon>
        <taxon>Hexapoda</taxon>
        <taxon>Insecta</taxon>
        <taxon>Pterygota</taxon>
        <taxon>Neoptera</taxon>
        <taxon>Endopterygota</taxon>
        <taxon>Diptera</taxon>
        <taxon>Nematocera</taxon>
        <taxon>Culicoidea</taxon>
        <taxon>Culicidae</taxon>
        <taxon>Anophelinae</taxon>
        <taxon>Anopheles</taxon>
    </lineage>
</organism>
<proteinExistence type="predicted"/>
<evidence type="ECO:0000313" key="2">
    <source>
        <dbReference type="EnsemblMetazoa" id="ASIC000406-PA"/>
    </source>
</evidence>
<gene>
    <name evidence="1" type="ORF">ZHAS_00000406</name>
</gene>
<reference evidence="2" key="2">
    <citation type="submission" date="2020-05" db="UniProtKB">
        <authorList>
            <consortium name="EnsemblMetazoa"/>
        </authorList>
    </citation>
    <scope>IDENTIFICATION</scope>
</reference>
<dbReference type="EMBL" id="KE524012">
    <property type="protein sequence ID" value="KFB34858.1"/>
    <property type="molecule type" value="Genomic_DNA"/>
</dbReference>